<dbReference type="Proteomes" id="UP000053989">
    <property type="component" value="Unassembled WGS sequence"/>
</dbReference>
<protein>
    <submittedName>
        <fullName evidence="1">Uncharacterized protein</fullName>
    </submittedName>
</protein>
<keyword evidence="2" id="KW-1185">Reference proteome</keyword>
<sequence length="57" mass="6492">MHEETRTELQELSATHCVVPVPAYDVKGNLIKPDTYRRSLEDAIVELHFNLTHLSSS</sequence>
<reference evidence="2" key="2">
    <citation type="submission" date="2015-01" db="EMBL/GenBank/DDBJ databases">
        <title>Evolutionary Origins and Diversification of the Mycorrhizal Mutualists.</title>
        <authorList>
            <consortium name="DOE Joint Genome Institute"/>
            <consortium name="Mycorrhizal Genomics Consortium"/>
            <person name="Kohler A."/>
            <person name="Kuo A."/>
            <person name="Nagy L.G."/>
            <person name="Floudas D."/>
            <person name="Copeland A."/>
            <person name="Barry K.W."/>
            <person name="Cichocki N."/>
            <person name="Veneault-Fourrey C."/>
            <person name="LaButti K."/>
            <person name="Lindquist E.A."/>
            <person name="Lipzen A."/>
            <person name="Lundell T."/>
            <person name="Morin E."/>
            <person name="Murat C."/>
            <person name="Riley R."/>
            <person name="Ohm R."/>
            <person name="Sun H."/>
            <person name="Tunlid A."/>
            <person name="Henrissat B."/>
            <person name="Grigoriev I.V."/>
            <person name="Hibbett D.S."/>
            <person name="Martin F."/>
        </authorList>
    </citation>
    <scope>NUCLEOTIDE SEQUENCE [LARGE SCALE GENOMIC DNA]</scope>
    <source>
        <strain evidence="2">Foug A</strain>
    </source>
</reference>
<gene>
    <name evidence="1" type="ORF">SCLCIDRAFT_1211465</name>
</gene>
<accession>A0A0C2ZXR6</accession>
<reference evidence="1 2" key="1">
    <citation type="submission" date="2014-04" db="EMBL/GenBank/DDBJ databases">
        <authorList>
            <consortium name="DOE Joint Genome Institute"/>
            <person name="Kuo A."/>
            <person name="Kohler A."/>
            <person name="Nagy L.G."/>
            <person name="Floudas D."/>
            <person name="Copeland A."/>
            <person name="Barry K.W."/>
            <person name="Cichocki N."/>
            <person name="Veneault-Fourrey C."/>
            <person name="LaButti K."/>
            <person name="Lindquist E.A."/>
            <person name="Lipzen A."/>
            <person name="Lundell T."/>
            <person name="Morin E."/>
            <person name="Murat C."/>
            <person name="Sun H."/>
            <person name="Tunlid A."/>
            <person name="Henrissat B."/>
            <person name="Grigoriev I.V."/>
            <person name="Hibbett D.S."/>
            <person name="Martin F."/>
            <person name="Nordberg H.P."/>
            <person name="Cantor M.N."/>
            <person name="Hua S.X."/>
        </authorList>
    </citation>
    <scope>NUCLEOTIDE SEQUENCE [LARGE SCALE GENOMIC DNA]</scope>
    <source>
        <strain evidence="1 2">Foug A</strain>
    </source>
</reference>
<organism evidence="1 2">
    <name type="scientific">Scleroderma citrinum Foug A</name>
    <dbReference type="NCBI Taxonomy" id="1036808"/>
    <lineage>
        <taxon>Eukaryota</taxon>
        <taxon>Fungi</taxon>
        <taxon>Dikarya</taxon>
        <taxon>Basidiomycota</taxon>
        <taxon>Agaricomycotina</taxon>
        <taxon>Agaricomycetes</taxon>
        <taxon>Agaricomycetidae</taxon>
        <taxon>Boletales</taxon>
        <taxon>Sclerodermatineae</taxon>
        <taxon>Sclerodermataceae</taxon>
        <taxon>Scleroderma</taxon>
    </lineage>
</organism>
<name>A0A0C2ZXR6_9AGAM</name>
<dbReference type="OrthoDB" id="2685767at2759"/>
<dbReference type="HOGENOM" id="CLU_2997765_0_0_1"/>
<proteinExistence type="predicted"/>
<evidence type="ECO:0000313" key="2">
    <source>
        <dbReference type="Proteomes" id="UP000053989"/>
    </source>
</evidence>
<dbReference type="EMBL" id="KN822018">
    <property type="protein sequence ID" value="KIM66233.1"/>
    <property type="molecule type" value="Genomic_DNA"/>
</dbReference>
<dbReference type="AlphaFoldDB" id="A0A0C2ZXR6"/>
<dbReference type="InParanoid" id="A0A0C2ZXR6"/>
<evidence type="ECO:0000313" key="1">
    <source>
        <dbReference type="EMBL" id="KIM66233.1"/>
    </source>
</evidence>